<reference evidence="2 3" key="1">
    <citation type="submission" date="2014-11" db="EMBL/GenBank/DDBJ databases">
        <authorList>
            <person name="Zhu J."/>
            <person name="Qi W."/>
            <person name="Song R."/>
        </authorList>
    </citation>
    <scope>NUCLEOTIDE SEQUENCE [LARGE SCALE GENOMIC DNA]</scope>
</reference>
<dbReference type="EMBL" id="CDMY01000297">
    <property type="protein sequence ID" value="CEM00708.1"/>
    <property type="molecule type" value="Genomic_DNA"/>
</dbReference>
<evidence type="ECO:0000313" key="3">
    <source>
        <dbReference type="Proteomes" id="UP000041254"/>
    </source>
</evidence>
<organism evidence="2 3">
    <name type="scientific">Vitrella brassicaformis (strain CCMP3155)</name>
    <dbReference type="NCBI Taxonomy" id="1169540"/>
    <lineage>
        <taxon>Eukaryota</taxon>
        <taxon>Sar</taxon>
        <taxon>Alveolata</taxon>
        <taxon>Colpodellida</taxon>
        <taxon>Vitrellaceae</taxon>
        <taxon>Vitrella</taxon>
    </lineage>
</organism>
<accession>A0A0G4ER38</accession>
<name>A0A0G4ER38_VITBC</name>
<keyword evidence="3" id="KW-1185">Reference proteome</keyword>
<dbReference type="InParanoid" id="A0A0G4ER38"/>
<proteinExistence type="predicted"/>
<dbReference type="VEuPathDB" id="CryptoDB:Vbra_5384"/>
<dbReference type="Proteomes" id="UP000041254">
    <property type="component" value="Unassembled WGS sequence"/>
</dbReference>
<gene>
    <name evidence="2" type="ORF">Vbra_5384</name>
</gene>
<sequence>MAAMAVLRDDRTRLYEEVALELHEKENGFAKELRAFEKPSKGEPSCRRGETVDSVTTGGGEGVSEADGASPLISRCGTLELDMRKREAFKLSRTASLDCGPVLEYVDGSTNVLTVNAQPGNTGGTVCCEYPSDAVRPSFRSGSASFVTLEPLPEEDNENDLDDGNKAIVTRAGAGAAIGEENGVDAADKEEVDDAETREMQELANELVGEWEVVPQLSESLETFLKAMGVVWWKRRYVGRLAMSISNKLQDPLHLHCTAFFPTGPRTLPLHLDGDPYDVSDPDCGYWRGICRAGSAPHAWGCGEGERCLQSIRTSKVGEVTECRRVFADKQYGYGRILRLQYRLVPKDVSKQPIVVNRICRPRLGSPQSGKRANTVYF</sequence>
<feature type="compositionally biased region" description="Basic and acidic residues" evidence="1">
    <location>
        <begin position="38"/>
        <end position="51"/>
    </location>
</feature>
<protein>
    <submittedName>
        <fullName evidence="2">Uncharacterized protein</fullName>
    </submittedName>
</protein>
<evidence type="ECO:0000256" key="1">
    <source>
        <dbReference type="SAM" id="MobiDB-lite"/>
    </source>
</evidence>
<dbReference type="AlphaFoldDB" id="A0A0G4ER38"/>
<evidence type="ECO:0000313" key="2">
    <source>
        <dbReference type="EMBL" id="CEM00708.1"/>
    </source>
</evidence>
<feature type="region of interest" description="Disordered" evidence="1">
    <location>
        <begin position="38"/>
        <end position="69"/>
    </location>
</feature>